<dbReference type="AlphaFoldDB" id="A0A448IJZ2"/>
<name>A0A448IJZ2_MYCAU</name>
<accession>A0A448IJZ2</accession>
<reference evidence="5 6" key="1">
    <citation type="submission" date="2018-12" db="EMBL/GenBank/DDBJ databases">
        <authorList>
            <consortium name="Pathogen Informatics"/>
        </authorList>
    </citation>
    <scope>NUCLEOTIDE SEQUENCE [LARGE SCALE GENOMIC DNA]</scope>
    <source>
        <strain evidence="5 6">NCTC10437</strain>
    </source>
</reference>
<dbReference type="PROSITE" id="PS01124">
    <property type="entry name" value="HTH_ARAC_FAMILY_2"/>
    <property type="match status" value="1"/>
</dbReference>
<dbReference type="EMBL" id="LR134356">
    <property type="protein sequence ID" value="VEG52843.1"/>
    <property type="molecule type" value="Genomic_DNA"/>
</dbReference>
<evidence type="ECO:0000313" key="6">
    <source>
        <dbReference type="Proteomes" id="UP000279306"/>
    </source>
</evidence>
<evidence type="ECO:0000256" key="1">
    <source>
        <dbReference type="ARBA" id="ARBA00023015"/>
    </source>
</evidence>
<dbReference type="GO" id="GO:0003700">
    <property type="term" value="F:DNA-binding transcription factor activity"/>
    <property type="evidence" value="ECO:0007669"/>
    <property type="project" value="InterPro"/>
</dbReference>
<dbReference type="PANTHER" id="PTHR46796:SF2">
    <property type="entry name" value="TRANSCRIPTIONAL REGULATORY PROTEIN"/>
    <property type="match status" value="1"/>
</dbReference>
<dbReference type="GO" id="GO:0043565">
    <property type="term" value="F:sequence-specific DNA binding"/>
    <property type="evidence" value="ECO:0007669"/>
    <property type="project" value="InterPro"/>
</dbReference>
<dbReference type="Gene3D" id="1.10.10.60">
    <property type="entry name" value="Homeodomain-like"/>
    <property type="match status" value="1"/>
</dbReference>
<dbReference type="OrthoDB" id="5295226at2"/>
<keyword evidence="3" id="KW-0804">Transcription</keyword>
<dbReference type="InterPro" id="IPR009057">
    <property type="entry name" value="Homeodomain-like_sf"/>
</dbReference>
<feature type="domain" description="HTH araC/xylS-type" evidence="4">
    <location>
        <begin position="148"/>
        <end position="245"/>
    </location>
</feature>
<dbReference type="SUPFAM" id="SSF46689">
    <property type="entry name" value="Homeodomain-like"/>
    <property type="match status" value="1"/>
</dbReference>
<proteinExistence type="predicted"/>
<protein>
    <submittedName>
        <fullName evidence="5">Helix-turn-helix domain-containing protein</fullName>
    </submittedName>
</protein>
<keyword evidence="2" id="KW-0238">DNA-binding</keyword>
<evidence type="ECO:0000259" key="4">
    <source>
        <dbReference type="PROSITE" id="PS01124"/>
    </source>
</evidence>
<sequence>MTAAGAPALPQTCYPAVWLWPGQALYAGPSLRLEPHSGAAWCLVVGADLEVTVTAGRQRIVARSVLIPPRTVHHLDTAGGRLVSCYLDPSSDRASGCQRRFRCSAGEFATDHVDADALTRVPTDDDAAQRWLDLAAPASPRRLDPRIGDVLARIGSDAVDAPSARSLATELGVSESRFLHLFRGEAGTSLRQYRLWMRLIRAGVALSAGKNLTEAAVEAGFASPSHLADRFKATFGLTASQLLGSGTVVRVPGGESSGVGPSHHEAPA</sequence>
<evidence type="ECO:0000256" key="2">
    <source>
        <dbReference type="ARBA" id="ARBA00023125"/>
    </source>
</evidence>
<dbReference type="Pfam" id="PF12833">
    <property type="entry name" value="HTH_18"/>
    <property type="match status" value="1"/>
</dbReference>
<dbReference type="Proteomes" id="UP000279306">
    <property type="component" value="Chromosome"/>
</dbReference>
<dbReference type="SMART" id="SM00342">
    <property type="entry name" value="HTH_ARAC"/>
    <property type="match status" value="1"/>
</dbReference>
<dbReference type="PANTHER" id="PTHR46796">
    <property type="entry name" value="HTH-TYPE TRANSCRIPTIONAL ACTIVATOR RHAS-RELATED"/>
    <property type="match status" value="1"/>
</dbReference>
<keyword evidence="1" id="KW-0805">Transcription regulation</keyword>
<dbReference type="KEGG" id="mauu:NCTC10437_01659"/>
<organism evidence="5 6">
    <name type="scientific">Mycolicibacterium aurum</name>
    <name type="common">Mycobacterium aurum</name>
    <dbReference type="NCBI Taxonomy" id="1791"/>
    <lineage>
        <taxon>Bacteria</taxon>
        <taxon>Bacillati</taxon>
        <taxon>Actinomycetota</taxon>
        <taxon>Actinomycetes</taxon>
        <taxon>Mycobacteriales</taxon>
        <taxon>Mycobacteriaceae</taxon>
        <taxon>Mycolicibacterium</taxon>
    </lineage>
</organism>
<evidence type="ECO:0000256" key="3">
    <source>
        <dbReference type="ARBA" id="ARBA00023163"/>
    </source>
</evidence>
<gene>
    <name evidence="5" type="ORF">NCTC10437_01659</name>
</gene>
<evidence type="ECO:0000313" key="5">
    <source>
        <dbReference type="EMBL" id="VEG52843.1"/>
    </source>
</evidence>
<dbReference type="InterPro" id="IPR050204">
    <property type="entry name" value="AraC_XylS_family_regulators"/>
</dbReference>
<keyword evidence="6" id="KW-1185">Reference proteome</keyword>
<dbReference type="InterPro" id="IPR018060">
    <property type="entry name" value="HTH_AraC"/>
</dbReference>
<dbReference type="STRING" id="1791.GCA_001049355_04483"/>
<dbReference type="RefSeq" id="WP_048634316.1">
    <property type="nucleotide sequence ID" value="NZ_CVQQ01000018.1"/>
</dbReference>